<protein>
    <recommendedName>
        <fullName evidence="1">ceramidase</fullName>
        <ecNumber evidence="1">3.5.1.23</ecNumber>
    </recommendedName>
</protein>
<dbReference type="EC" id="3.5.1.23" evidence="1"/>
<organism evidence="4 5">
    <name type="scientific">Microthyrium microscopicum</name>
    <dbReference type="NCBI Taxonomy" id="703497"/>
    <lineage>
        <taxon>Eukaryota</taxon>
        <taxon>Fungi</taxon>
        <taxon>Dikarya</taxon>
        <taxon>Ascomycota</taxon>
        <taxon>Pezizomycotina</taxon>
        <taxon>Dothideomycetes</taxon>
        <taxon>Dothideomycetes incertae sedis</taxon>
        <taxon>Microthyriales</taxon>
        <taxon>Microthyriaceae</taxon>
        <taxon>Microthyrium</taxon>
    </lineage>
</organism>
<feature type="non-terminal residue" evidence="4">
    <location>
        <position position="1"/>
    </location>
</feature>
<evidence type="ECO:0000313" key="5">
    <source>
        <dbReference type="Proteomes" id="UP000799302"/>
    </source>
</evidence>
<gene>
    <name evidence="4" type="ORF">BT63DRAFT_361887</name>
</gene>
<dbReference type="GO" id="GO:0017040">
    <property type="term" value="F:N-acylsphingosine amidohydrolase activity"/>
    <property type="evidence" value="ECO:0007669"/>
    <property type="project" value="UniProtKB-EC"/>
</dbReference>
<evidence type="ECO:0000256" key="1">
    <source>
        <dbReference type="ARBA" id="ARBA00011891"/>
    </source>
</evidence>
<dbReference type="PANTHER" id="PTHR28583">
    <property type="entry name" value="ACID AMIDASE"/>
    <property type="match status" value="1"/>
</dbReference>
<accession>A0A6A6UGS0</accession>
<dbReference type="AlphaFoldDB" id="A0A6A6UGS0"/>
<keyword evidence="5" id="KW-1185">Reference proteome</keyword>
<feature type="transmembrane region" description="Helical" evidence="2">
    <location>
        <begin position="219"/>
        <end position="240"/>
    </location>
</feature>
<feature type="transmembrane region" description="Helical" evidence="2">
    <location>
        <begin position="184"/>
        <end position="207"/>
    </location>
</feature>
<dbReference type="InterPro" id="IPR029130">
    <property type="entry name" value="Acid_ceramidase_N"/>
</dbReference>
<dbReference type="Gene3D" id="3.60.60.10">
    <property type="entry name" value="Penicillin V Acylase, Chain A"/>
    <property type="match status" value="1"/>
</dbReference>
<keyword evidence="2" id="KW-0812">Transmembrane</keyword>
<name>A0A6A6UGS0_9PEZI</name>
<feature type="domain" description="Acid ceramidase N-terminal" evidence="3">
    <location>
        <begin position="1"/>
        <end position="57"/>
    </location>
</feature>
<keyword evidence="2" id="KW-1133">Transmembrane helix</keyword>
<keyword evidence="2" id="KW-0472">Membrane</keyword>
<dbReference type="Proteomes" id="UP000799302">
    <property type="component" value="Unassembled WGS sequence"/>
</dbReference>
<dbReference type="EMBL" id="MU004234">
    <property type="protein sequence ID" value="KAF2670288.1"/>
    <property type="molecule type" value="Genomic_DNA"/>
</dbReference>
<reference evidence="4" key="1">
    <citation type="journal article" date="2020" name="Stud. Mycol.">
        <title>101 Dothideomycetes genomes: a test case for predicting lifestyles and emergence of pathogens.</title>
        <authorList>
            <person name="Haridas S."/>
            <person name="Albert R."/>
            <person name="Binder M."/>
            <person name="Bloem J."/>
            <person name="Labutti K."/>
            <person name="Salamov A."/>
            <person name="Andreopoulos B."/>
            <person name="Baker S."/>
            <person name="Barry K."/>
            <person name="Bills G."/>
            <person name="Bluhm B."/>
            <person name="Cannon C."/>
            <person name="Castanera R."/>
            <person name="Culley D."/>
            <person name="Daum C."/>
            <person name="Ezra D."/>
            <person name="Gonzalez J."/>
            <person name="Henrissat B."/>
            <person name="Kuo A."/>
            <person name="Liang C."/>
            <person name="Lipzen A."/>
            <person name="Lutzoni F."/>
            <person name="Magnuson J."/>
            <person name="Mondo S."/>
            <person name="Nolan M."/>
            <person name="Ohm R."/>
            <person name="Pangilinan J."/>
            <person name="Park H.-J."/>
            <person name="Ramirez L."/>
            <person name="Alfaro M."/>
            <person name="Sun H."/>
            <person name="Tritt A."/>
            <person name="Yoshinaga Y."/>
            <person name="Zwiers L.-H."/>
            <person name="Turgeon B."/>
            <person name="Goodwin S."/>
            <person name="Spatafora J."/>
            <person name="Crous P."/>
            <person name="Grigoriev I."/>
        </authorList>
    </citation>
    <scope>NUCLEOTIDE SEQUENCE</scope>
    <source>
        <strain evidence="4">CBS 115976</strain>
    </source>
</reference>
<dbReference type="PANTHER" id="PTHR28583:SF1">
    <property type="entry name" value="ACID CERAMIDASE"/>
    <property type="match status" value="1"/>
</dbReference>
<sequence length="371" mass="42309">PIHTINLSLPPRQRYCALANTYRHEVATLPPLFDALIARTSLPPRAVKALARVFLHRLHDVEQTEELRGMSDISGVPMWLLVAFNVLLDAMMGCSSGGVRINDGPRDNGRMVHFRTLDWDMDELRRVVVCLEFVEYEGGPVVATTVTYVGHVGVLTGVRRGLSVSLNFRAFRNDPDSRIASARYYWHIFLVMLGFRASIASILRQLIVPPMPQKDWKPLVLADIVKILPVMLTTACYLIFCDGKRTAIIEKDRVSGAIRETDQFSAVTNHDFNHEEDLAREEVQKLMHERAKEAPLGMADLLDESLDRRDFIEECHLKSTEIQSTGYPRQARMKDVQTWLETYPVLNECTQYAVVMDPQEGTISWMKKWNQ</sequence>
<dbReference type="Pfam" id="PF15508">
    <property type="entry name" value="NAAA-beta"/>
    <property type="match status" value="1"/>
</dbReference>
<evidence type="ECO:0000313" key="4">
    <source>
        <dbReference type="EMBL" id="KAF2670288.1"/>
    </source>
</evidence>
<feature type="non-terminal residue" evidence="4">
    <location>
        <position position="371"/>
    </location>
</feature>
<proteinExistence type="predicted"/>
<dbReference type="OrthoDB" id="5273684at2759"/>
<evidence type="ECO:0000256" key="2">
    <source>
        <dbReference type="SAM" id="Phobius"/>
    </source>
</evidence>
<evidence type="ECO:0000259" key="3">
    <source>
        <dbReference type="Pfam" id="PF15508"/>
    </source>
</evidence>